<dbReference type="SUPFAM" id="SSF54695">
    <property type="entry name" value="POZ domain"/>
    <property type="match status" value="1"/>
</dbReference>
<feature type="compositionally biased region" description="Low complexity" evidence="1">
    <location>
        <begin position="56"/>
        <end position="67"/>
    </location>
</feature>
<name>A0A9W9NGD6_9EURO</name>
<proteinExistence type="predicted"/>
<evidence type="ECO:0000259" key="2">
    <source>
        <dbReference type="PROSITE" id="PS50097"/>
    </source>
</evidence>
<dbReference type="RefSeq" id="XP_058313856.1">
    <property type="nucleotide sequence ID" value="XM_058448445.1"/>
</dbReference>
<accession>A0A9W9NGD6</accession>
<reference evidence="3" key="2">
    <citation type="journal article" date="2023" name="IMA Fungus">
        <title>Comparative genomic study of the Penicillium genus elucidates a diverse pangenome and 15 lateral gene transfer events.</title>
        <authorList>
            <person name="Petersen C."/>
            <person name="Sorensen T."/>
            <person name="Nielsen M.R."/>
            <person name="Sondergaard T.E."/>
            <person name="Sorensen J.L."/>
            <person name="Fitzpatrick D.A."/>
            <person name="Frisvad J.C."/>
            <person name="Nielsen K.L."/>
        </authorList>
    </citation>
    <scope>NUCLEOTIDE SEQUENCE</scope>
    <source>
        <strain evidence="3">IBT 15544</strain>
    </source>
</reference>
<comment type="caution">
    <text evidence="3">The sequence shown here is derived from an EMBL/GenBank/DDBJ whole genome shotgun (WGS) entry which is preliminary data.</text>
</comment>
<dbReference type="OrthoDB" id="45365at2759"/>
<dbReference type="Gene3D" id="3.30.710.10">
    <property type="entry name" value="Potassium Channel Kv1.1, Chain A"/>
    <property type="match status" value="1"/>
</dbReference>
<dbReference type="PANTHER" id="PTHR47843">
    <property type="entry name" value="BTB DOMAIN-CONTAINING PROTEIN-RELATED"/>
    <property type="match status" value="1"/>
</dbReference>
<dbReference type="PANTHER" id="PTHR47843:SF1">
    <property type="entry name" value="BTB DOMAIN-CONTAINING PROTEIN"/>
    <property type="match status" value="1"/>
</dbReference>
<evidence type="ECO:0000313" key="4">
    <source>
        <dbReference type="Proteomes" id="UP001150904"/>
    </source>
</evidence>
<keyword evidence="4" id="KW-1185">Reference proteome</keyword>
<feature type="region of interest" description="Disordered" evidence="1">
    <location>
        <begin position="1"/>
        <end position="67"/>
    </location>
</feature>
<dbReference type="InterPro" id="IPR011333">
    <property type="entry name" value="SKP1/BTB/POZ_sf"/>
</dbReference>
<feature type="domain" description="BTB" evidence="2">
    <location>
        <begin position="64"/>
        <end position="136"/>
    </location>
</feature>
<dbReference type="Pfam" id="PF00651">
    <property type="entry name" value="BTB"/>
    <property type="match status" value="1"/>
</dbReference>
<dbReference type="InterPro" id="IPR000210">
    <property type="entry name" value="BTB/POZ_dom"/>
</dbReference>
<dbReference type="PROSITE" id="PS50097">
    <property type="entry name" value="BTB"/>
    <property type="match status" value="1"/>
</dbReference>
<evidence type="ECO:0000313" key="3">
    <source>
        <dbReference type="EMBL" id="KAJ5219283.1"/>
    </source>
</evidence>
<gene>
    <name evidence="3" type="ORF">N7498_001382</name>
</gene>
<dbReference type="Proteomes" id="UP001150904">
    <property type="component" value="Unassembled WGS sequence"/>
</dbReference>
<sequence length="294" mass="32913">MLSKRPPQTPSVNFTRYRATKAVARPRRLRDRSSSSSSSSRRLERRRKPVNPPDASTPSPSTSPVVTLRVGPEKRVFAAHEAVLSASPFFADKCQEQTPSAPIRTRLNQHPGKHIELSEEQPEVLSCVLEYLYKGDYYPRLQHNPQRQTWELEDGAMDAEGQSVGATVYHHAARAVILRDTAIYCAAEKYNLPSLQRLALRKQGLHTGIQCDTILSSARFAYANTPDTDSKLRAHYLALIIRCRGTFKRSGTMQMEMEKGGKLFFDLFVAMCNHMDDVFPTGMSVCSSAAQAAR</sequence>
<protein>
    <recommendedName>
        <fullName evidence="2">BTB domain-containing protein</fullName>
    </recommendedName>
</protein>
<evidence type="ECO:0000256" key="1">
    <source>
        <dbReference type="SAM" id="MobiDB-lite"/>
    </source>
</evidence>
<organism evidence="3 4">
    <name type="scientific">Penicillium cinerascens</name>
    <dbReference type="NCBI Taxonomy" id="70096"/>
    <lineage>
        <taxon>Eukaryota</taxon>
        <taxon>Fungi</taxon>
        <taxon>Dikarya</taxon>
        <taxon>Ascomycota</taxon>
        <taxon>Pezizomycotina</taxon>
        <taxon>Eurotiomycetes</taxon>
        <taxon>Eurotiomycetidae</taxon>
        <taxon>Eurotiales</taxon>
        <taxon>Aspergillaceae</taxon>
        <taxon>Penicillium</taxon>
    </lineage>
</organism>
<dbReference type="AlphaFoldDB" id="A0A9W9NGD6"/>
<reference evidence="3" key="1">
    <citation type="submission" date="2022-12" db="EMBL/GenBank/DDBJ databases">
        <authorList>
            <person name="Petersen C."/>
        </authorList>
    </citation>
    <scope>NUCLEOTIDE SEQUENCE</scope>
    <source>
        <strain evidence="3">IBT 15544</strain>
    </source>
</reference>
<dbReference type="EMBL" id="JAPQKR010000004">
    <property type="protein sequence ID" value="KAJ5219283.1"/>
    <property type="molecule type" value="Genomic_DNA"/>
</dbReference>
<dbReference type="CDD" id="cd18186">
    <property type="entry name" value="BTB_POZ_ZBTB_KLHL-like"/>
    <property type="match status" value="1"/>
</dbReference>
<dbReference type="GeneID" id="83175745"/>